<reference evidence="2 3" key="1">
    <citation type="journal article" date="2012" name="J. Bacteriol.">
        <title>Complete Genome Sequence of the Probiotic Bacterium Bifidobacterium bifidum Strain BGN4.</title>
        <authorList>
            <person name="Yu D.S."/>
            <person name="Jeong H."/>
            <person name="Lee D.H."/>
            <person name="Kwon S.K."/>
            <person name="Song J.Y."/>
            <person name="Kim B.K."/>
            <person name="Park M.S."/>
            <person name="Ji G.E."/>
            <person name="Oh T.K."/>
            <person name="Kim J.F."/>
        </authorList>
    </citation>
    <scope>NUCLEOTIDE SEQUENCE [LARGE SCALE GENOMIC DNA]</scope>
    <source>
        <strain evidence="2 3">BGN4</strain>
    </source>
</reference>
<evidence type="ECO:0000313" key="3">
    <source>
        <dbReference type="Proteomes" id="UP000006173"/>
    </source>
</evidence>
<proteinExistence type="predicted"/>
<feature type="region of interest" description="Disordered" evidence="1">
    <location>
        <begin position="31"/>
        <end position="55"/>
    </location>
</feature>
<feature type="compositionally biased region" description="Basic and acidic residues" evidence="1">
    <location>
        <begin position="41"/>
        <end position="55"/>
    </location>
</feature>
<dbReference type="HOGENOM" id="CLU_3022805_0_0_11"/>
<protein>
    <submittedName>
        <fullName evidence="2">Uncharacterized protein</fullName>
    </submittedName>
</protein>
<accession>I3WFE7</accession>
<dbReference type="AlphaFoldDB" id="I3WFE7"/>
<evidence type="ECO:0000256" key="1">
    <source>
        <dbReference type="SAM" id="MobiDB-lite"/>
    </source>
</evidence>
<dbReference type="EMBL" id="CP001361">
    <property type="protein sequence ID" value="AFL03610.1"/>
    <property type="molecule type" value="Genomic_DNA"/>
</dbReference>
<gene>
    <name evidence="2" type="ORF">BBB_0013</name>
</gene>
<feature type="compositionally biased region" description="Basic residues" evidence="1">
    <location>
        <begin position="31"/>
        <end position="40"/>
    </location>
</feature>
<name>I3WFE7_BIFBI</name>
<dbReference type="Proteomes" id="UP000006173">
    <property type="component" value="Chromosome"/>
</dbReference>
<sequence>MISMYSRRGNRQDDYAPHYLNANAKYNRLRGHVGMRRHRRSTDGEPHGGRAADRD</sequence>
<organism evidence="2 3">
    <name type="scientific">Bifidobacterium bifidum BGN4</name>
    <dbReference type="NCBI Taxonomy" id="484020"/>
    <lineage>
        <taxon>Bacteria</taxon>
        <taxon>Bacillati</taxon>
        <taxon>Actinomycetota</taxon>
        <taxon>Actinomycetes</taxon>
        <taxon>Bifidobacteriales</taxon>
        <taxon>Bifidobacteriaceae</taxon>
        <taxon>Bifidobacterium</taxon>
    </lineage>
</organism>
<dbReference type="KEGG" id="bbf:BBB_0013"/>
<evidence type="ECO:0000313" key="2">
    <source>
        <dbReference type="EMBL" id="AFL03610.1"/>
    </source>
</evidence>